<dbReference type="CDD" id="cd00167">
    <property type="entry name" value="SANT"/>
    <property type="match status" value="1"/>
</dbReference>
<keyword evidence="4" id="KW-0539">Nucleus</keyword>
<dbReference type="OrthoDB" id="118550at2759"/>
<dbReference type="InterPro" id="IPR009057">
    <property type="entry name" value="Homeodomain-like_sf"/>
</dbReference>
<protein>
    <submittedName>
        <fullName evidence="6">Protein RADIALIS-like 3</fullName>
    </submittedName>
</protein>
<dbReference type="InterPro" id="IPR001005">
    <property type="entry name" value="SANT/Myb"/>
</dbReference>
<keyword evidence="2" id="KW-0805">Transcription regulation</keyword>
<dbReference type="SUPFAM" id="SSF46689">
    <property type="entry name" value="Homeodomain-like"/>
    <property type="match status" value="1"/>
</dbReference>
<sequence>MASSRSNTGNTCSSIWTVKQNKIFENALALIEEERKDRWQVIARMVGDKTSEEVENHYQILLEDLANIESGYVSDPYYQN</sequence>
<evidence type="ECO:0000313" key="6">
    <source>
        <dbReference type="EMBL" id="KAF7831056.1"/>
    </source>
</evidence>
<reference evidence="6" key="1">
    <citation type="submission" date="2020-09" db="EMBL/GenBank/DDBJ databases">
        <title>Genome-Enabled Discovery of Anthraquinone Biosynthesis in Senna tora.</title>
        <authorList>
            <person name="Kang S.-H."/>
            <person name="Pandey R.P."/>
            <person name="Lee C.-M."/>
            <person name="Sim J.-S."/>
            <person name="Jeong J.-T."/>
            <person name="Choi B.-S."/>
            <person name="Jung M."/>
            <person name="Ginzburg D."/>
            <person name="Zhao K."/>
            <person name="Won S.Y."/>
            <person name="Oh T.-J."/>
            <person name="Yu Y."/>
            <person name="Kim N.-H."/>
            <person name="Lee O.R."/>
            <person name="Lee T.-H."/>
            <person name="Bashyal P."/>
            <person name="Kim T.-S."/>
            <person name="Lee W.-H."/>
            <person name="Kawkins C."/>
            <person name="Kim C.-K."/>
            <person name="Kim J.S."/>
            <person name="Ahn B.O."/>
            <person name="Rhee S.Y."/>
            <person name="Sohng J.K."/>
        </authorList>
    </citation>
    <scope>NUCLEOTIDE SEQUENCE</scope>
    <source>
        <tissue evidence="6">Leaf</tissue>
    </source>
</reference>
<comment type="subcellular location">
    <subcellularLocation>
        <location evidence="1">Nucleus</location>
    </subcellularLocation>
</comment>
<evidence type="ECO:0000256" key="1">
    <source>
        <dbReference type="ARBA" id="ARBA00004123"/>
    </source>
</evidence>
<dbReference type="GO" id="GO:0005634">
    <property type="term" value="C:nucleus"/>
    <property type="evidence" value="ECO:0007669"/>
    <property type="project" value="UniProtKB-SubCell"/>
</dbReference>
<dbReference type="Proteomes" id="UP000634136">
    <property type="component" value="Unassembled WGS sequence"/>
</dbReference>
<evidence type="ECO:0000259" key="5">
    <source>
        <dbReference type="PROSITE" id="PS50090"/>
    </source>
</evidence>
<proteinExistence type="predicted"/>
<name>A0A834U2F2_9FABA</name>
<keyword evidence="7" id="KW-1185">Reference proteome</keyword>
<dbReference type="InterPro" id="IPR044636">
    <property type="entry name" value="RADIALIS-like"/>
</dbReference>
<dbReference type="PANTHER" id="PTHR43952">
    <property type="entry name" value="MYB FAMILY TRANSCRIPTION FACTOR-RELATED"/>
    <property type="match status" value="1"/>
</dbReference>
<dbReference type="PROSITE" id="PS50090">
    <property type="entry name" value="MYB_LIKE"/>
    <property type="match status" value="1"/>
</dbReference>
<evidence type="ECO:0000256" key="3">
    <source>
        <dbReference type="ARBA" id="ARBA00023163"/>
    </source>
</evidence>
<dbReference type="AlphaFoldDB" id="A0A834U2F2"/>
<dbReference type="GO" id="GO:0003700">
    <property type="term" value="F:DNA-binding transcription factor activity"/>
    <property type="evidence" value="ECO:0007669"/>
    <property type="project" value="InterPro"/>
</dbReference>
<evidence type="ECO:0000313" key="7">
    <source>
        <dbReference type="Proteomes" id="UP000634136"/>
    </source>
</evidence>
<keyword evidence="3" id="KW-0804">Transcription</keyword>
<evidence type="ECO:0000256" key="4">
    <source>
        <dbReference type="ARBA" id="ARBA00023242"/>
    </source>
</evidence>
<evidence type="ECO:0000256" key="2">
    <source>
        <dbReference type="ARBA" id="ARBA00023015"/>
    </source>
</evidence>
<dbReference type="Pfam" id="PF00249">
    <property type="entry name" value="Myb_DNA-binding"/>
    <property type="match status" value="1"/>
</dbReference>
<gene>
    <name evidence="6" type="ORF">G2W53_013389</name>
</gene>
<accession>A0A834U2F2</accession>
<comment type="caution">
    <text evidence="6">The sequence shown here is derived from an EMBL/GenBank/DDBJ whole genome shotgun (WGS) entry which is preliminary data.</text>
</comment>
<organism evidence="6 7">
    <name type="scientific">Senna tora</name>
    <dbReference type="NCBI Taxonomy" id="362788"/>
    <lineage>
        <taxon>Eukaryota</taxon>
        <taxon>Viridiplantae</taxon>
        <taxon>Streptophyta</taxon>
        <taxon>Embryophyta</taxon>
        <taxon>Tracheophyta</taxon>
        <taxon>Spermatophyta</taxon>
        <taxon>Magnoliopsida</taxon>
        <taxon>eudicotyledons</taxon>
        <taxon>Gunneridae</taxon>
        <taxon>Pentapetalae</taxon>
        <taxon>rosids</taxon>
        <taxon>fabids</taxon>
        <taxon>Fabales</taxon>
        <taxon>Fabaceae</taxon>
        <taxon>Caesalpinioideae</taxon>
        <taxon>Cassia clade</taxon>
        <taxon>Senna</taxon>
    </lineage>
</organism>
<dbReference type="PANTHER" id="PTHR43952:SF75">
    <property type="entry name" value="PROTEIN RADIALIS-LIKE 6"/>
    <property type="match status" value="1"/>
</dbReference>
<feature type="domain" description="Myb-like" evidence="5">
    <location>
        <begin position="16"/>
        <end position="62"/>
    </location>
</feature>
<dbReference type="Gene3D" id="1.10.10.60">
    <property type="entry name" value="Homeodomain-like"/>
    <property type="match status" value="1"/>
</dbReference>
<dbReference type="FunFam" id="1.10.10.60:FF:000154">
    <property type="entry name" value="Transcription factor SRM1"/>
    <property type="match status" value="1"/>
</dbReference>
<dbReference type="SMART" id="SM00717">
    <property type="entry name" value="SANT"/>
    <property type="match status" value="1"/>
</dbReference>
<dbReference type="EMBL" id="JAAIUW010000005">
    <property type="protein sequence ID" value="KAF7831056.1"/>
    <property type="molecule type" value="Genomic_DNA"/>
</dbReference>